<protein>
    <submittedName>
        <fullName evidence="4">von Hippel-Lindau disease tumor suppressor protein</fullName>
    </submittedName>
</protein>
<feature type="region of interest" description="Disordered" evidence="2">
    <location>
        <begin position="128"/>
        <end position="188"/>
    </location>
</feature>
<dbReference type="InterPro" id="IPR024053">
    <property type="entry name" value="VHL_beta_dom"/>
</dbReference>
<feature type="compositionally biased region" description="Polar residues" evidence="2">
    <location>
        <begin position="177"/>
        <end position="188"/>
    </location>
</feature>
<evidence type="ECO:0000313" key="4">
    <source>
        <dbReference type="EMBL" id="TWI82858.1"/>
    </source>
</evidence>
<dbReference type="SUPFAM" id="SSF49468">
    <property type="entry name" value="VHL"/>
    <property type="match status" value="1"/>
</dbReference>
<dbReference type="InterPro" id="IPR037140">
    <property type="entry name" value="VHL_beta_dom_sf"/>
</dbReference>
<organism evidence="4 5">
    <name type="scientific">Roseibium hamelinense</name>
    <dbReference type="NCBI Taxonomy" id="150831"/>
    <lineage>
        <taxon>Bacteria</taxon>
        <taxon>Pseudomonadati</taxon>
        <taxon>Pseudomonadota</taxon>
        <taxon>Alphaproteobacteria</taxon>
        <taxon>Hyphomicrobiales</taxon>
        <taxon>Stappiaceae</taxon>
        <taxon>Roseibium</taxon>
    </lineage>
</organism>
<dbReference type="AlphaFoldDB" id="A0A562SNT7"/>
<dbReference type="InterPro" id="IPR022772">
    <property type="entry name" value="VHL_tumour_suppress_b/a_dom"/>
</dbReference>
<evidence type="ECO:0000256" key="1">
    <source>
        <dbReference type="ARBA" id="ARBA00010057"/>
    </source>
</evidence>
<comment type="similarity">
    <text evidence="1">Belongs to the VHL family.</text>
</comment>
<feature type="compositionally biased region" description="Polar residues" evidence="2">
    <location>
        <begin position="235"/>
        <end position="250"/>
    </location>
</feature>
<keyword evidence="5" id="KW-1185">Reference proteome</keyword>
<feature type="domain" description="von Hippel-Lindau disease tumour suppressor beta" evidence="3">
    <location>
        <begin position="404"/>
        <end position="464"/>
    </location>
</feature>
<feature type="compositionally biased region" description="Polar residues" evidence="2">
    <location>
        <begin position="158"/>
        <end position="169"/>
    </location>
</feature>
<evidence type="ECO:0000313" key="5">
    <source>
        <dbReference type="Proteomes" id="UP000320593"/>
    </source>
</evidence>
<gene>
    <name evidence="4" type="ORF">JM93_03373</name>
</gene>
<dbReference type="Pfam" id="PF01847">
    <property type="entry name" value="VHL"/>
    <property type="match status" value="1"/>
</dbReference>
<evidence type="ECO:0000259" key="3">
    <source>
        <dbReference type="Pfam" id="PF01847"/>
    </source>
</evidence>
<accession>A0A562SNT7</accession>
<dbReference type="InterPro" id="IPR036208">
    <property type="entry name" value="VHL_sf"/>
</dbReference>
<dbReference type="CDD" id="cd05468">
    <property type="entry name" value="pVHL"/>
    <property type="match status" value="1"/>
</dbReference>
<evidence type="ECO:0000256" key="2">
    <source>
        <dbReference type="SAM" id="MobiDB-lite"/>
    </source>
</evidence>
<feature type="region of interest" description="Disordered" evidence="2">
    <location>
        <begin position="499"/>
        <end position="535"/>
    </location>
</feature>
<comment type="caution">
    <text evidence="4">The sequence shown here is derived from an EMBL/GenBank/DDBJ whole genome shotgun (WGS) entry which is preliminary data.</text>
</comment>
<dbReference type="EMBL" id="VLLF01000008">
    <property type="protein sequence ID" value="TWI82858.1"/>
    <property type="molecule type" value="Genomic_DNA"/>
</dbReference>
<feature type="compositionally biased region" description="Polar residues" evidence="2">
    <location>
        <begin position="216"/>
        <end position="226"/>
    </location>
</feature>
<dbReference type="Gene3D" id="2.60.40.780">
    <property type="entry name" value="von Hippel-Lindau disease tumour suppressor, beta domain"/>
    <property type="match status" value="1"/>
</dbReference>
<dbReference type="Proteomes" id="UP000320593">
    <property type="component" value="Unassembled WGS sequence"/>
</dbReference>
<sequence length="614" mass="64156">MRARPGSTNLCKANIWKYGVGLATALLIGGSGGPSAFGQTAPENLRIDLEPAKPGVRSILIDKKYKPIISRDENGVVIDTIGSGSGLPSCSVALEITLENSRVLHRNANICSGNRLLVEVDSDSKPGATARVVGDGAIATPAQTEADRSSPEIIAEPSNETLTTPSDNSGAAALPPSDSSSTAAPEQQDTLLKPLESAGDPLQPPSDFSAIVNESLSRQDGTSGSRTARRDILVQPSNDRVWESQTGNTPGVLSKLSHTVPQTSDADFTAVCQTQTGSATIVFSQTGPSVQEGVTLPVRVSAGDFSATYSAIGSSTNNQYGQSFPQVALPMSDPIWEALIRQTELSVSVQGLPPYVVSLSGSAAPVRLFQAACAEAQQIVSADGLPLSGTEPGADRLCSELGSIRSQQGTRPGQIVFRNMGQTPVEVHWIDYNGGERPYARLQPGQILEQETYVSHAWLVRGSNGQCRGIYVSRTPYREVVLTGVTPSVVPNTGIGGFAQPGGPFDQPSSVAGPRPPADIGGGFGQPQPLSGPQSAAGQVADYLCTAGVDLNVQFSPDGNTATVAEMGFGVVTLARQGGANTFNYAGQGYALRGQIQNATWSRPGRRDVFCARR</sequence>
<feature type="region of interest" description="Disordered" evidence="2">
    <location>
        <begin position="216"/>
        <end position="250"/>
    </location>
</feature>
<reference evidence="4 5" key="1">
    <citation type="submission" date="2019-07" db="EMBL/GenBank/DDBJ databases">
        <title>Genomic Encyclopedia of Archaeal and Bacterial Type Strains, Phase II (KMG-II): from individual species to whole genera.</title>
        <authorList>
            <person name="Goeker M."/>
        </authorList>
    </citation>
    <scope>NUCLEOTIDE SEQUENCE [LARGE SCALE GENOMIC DNA]</scope>
    <source>
        <strain evidence="4 5">ATCC BAA-252</strain>
    </source>
</reference>
<proteinExistence type="inferred from homology"/>
<name>A0A562SNT7_9HYPH</name>